<dbReference type="Gene3D" id="4.10.60.10">
    <property type="entry name" value="Zinc finger, CCHC-type"/>
    <property type="match status" value="1"/>
</dbReference>
<evidence type="ECO:0000256" key="5">
    <source>
        <dbReference type="PROSITE-ProRule" id="PRU00047"/>
    </source>
</evidence>
<dbReference type="Pfam" id="PF25597">
    <property type="entry name" value="SH3_retrovirus"/>
    <property type="match status" value="1"/>
</dbReference>
<keyword evidence="4" id="KW-0378">Hydrolase</keyword>
<dbReference type="GO" id="GO:0004190">
    <property type="term" value="F:aspartic-type endopeptidase activity"/>
    <property type="evidence" value="ECO:0007669"/>
    <property type="project" value="UniProtKB-KW"/>
</dbReference>
<evidence type="ECO:0000259" key="8">
    <source>
        <dbReference type="PROSITE" id="PS50994"/>
    </source>
</evidence>
<dbReference type="InterPro" id="IPR039537">
    <property type="entry name" value="Retrotran_Ty1/copia-like"/>
</dbReference>
<sequence>MYEKPSTNNKVHLMKKLFNLKMAENASVAQHLNKFNTITNQLSSIEIDFDDEIRALIVLASLPNSWEAMRMVVSNSTGKEKLKYNDIRDLILAEEICRRDVGETSGSSSALNLETRGKGNDRYSNRGRSNSRNSNRNKSKSRSGQQVQCWNCGKTGHFKRQCKSPKKKNEDDSANAVTEEVQDALLLAVDSPLDDWVLDSGASFHTTPHREIIQNYVAGDFGKVYLDDGSALDVVSLGDLRISLPNWSVWLLEKVRHIPDLMRNLISVGQLDDEGHAILFVGGTWKVTKGARVLACGKKTGTLYMTSCSRDTIAVADASTDTSLWHRRLGHMSEKGMKMLQSKGKLPELKSIDFDMCESCILEKQKKVSFLKTGRTPKAEKLELVHTDLWGAFSGCIPRRFKKWKAMVETETGLKVKCLRSDNGGEYIDGGFSEYCAAQGIRMEKTIPGTPQQNGVAERMNRTLNERARSMRLHAGLPKTFWADALSTAAYLINRGPSVPMEFRLPEEVWSVKNMFFIGYGDEKFGYRFWDEQNKKIIRSRNVIFNEQVMYKDRSTVLSDVTEIDQKKSEFVNLDELTESTVQKGGEEDKENVNSQVDLSTPVAEVCRSSRNIRLPQRYSPILNYLLLTNGGEPECYDEALQDENSSKWELAMKDEMDSLLGNQTWELIELLVGKKALHNKWVYRINNEYDGSKRYKARLVVKGFQQKEGIDYTKIFSPVVKMSTIRLVLGMVAAENLYLEQLDVKTTFLHSDLEEDLYVIQPEGFIVQKQENLVCKLRKSLYGLKQAPRQWYKKFDNFMHRIGFKRCEADHCCYVKSFDNSYIILLLYVDDMLIAGSDIEKINNLKKQLSK</sequence>
<evidence type="ECO:0000313" key="10">
    <source>
        <dbReference type="Proteomes" id="UP000288805"/>
    </source>
</evidence>
<dbReference type="AlphaFoldDB" id="A0A438DSC8"/>
<dbReference type="Pfam" id="PF14223">
    <property type="entry name" value="Retrotran_gag_2"/>
    <property type="match status" value="1"/>
</dbReference>
<keyword evidence="2" id="KW-0479">Metal-binding</keyword>
<dbReference type="GO" id="GO:0003676">
    <property type="term" value="F:nucleic acid binding"/>
    <property type="evidence" value="ECO:0007669"/>
    <property type="project" value="InterPro"/>
</dbReference>
<dbReference type="InterPro" id="IPR001584">
    <property type="entry name" value="Integrase_cat-core"/>
</dbReference>
<dbReference type="EMBL" id="QGNW01001507">
    <property type="protein sequence ID" value="RVW38397.1"/>
    <property type="molecule type" value="Genomic_DNA"/>
</dbReference>
<reference evidence="9 10" key="1">
    <citation type="journal article" date="2018" name="PLoS Genet.">
        <title>Population sequencing reveals clonal diversity and ancestral inbreeding in the grapevine cultivar Chardonnay.</title>
        <authorList>
            <person name="Roach M.J."/>
            <person name="Johnson D.L."/>
            <person name="Bohlmann J."/>
            <person name="van Vuuren H.J."/>
            <person name="Jones S.J."/>
            <person name="Pretorius I.S."/>
            <person name="Schmidt S.A."/>
            <person name="Borneman A.R."/>
        </authorList>
    </citation>
    <scope>NUCLEOTIDE SEQUENCE [LARGE SCALE GENOMIC DNA]</scope>
    <source>
        <strain evidence="10">cv. Chardonnay</strain>
        <tissue evidence="9">Leaf</tissue>
    </source>
</reference>
<keyword evidence="5" id="KW-0862">Zinc</keyword>
<keyword evidence="1" id="KW-0645">Protease</keyword>
<keyword evidence="5" id="KW-0863">Zinc-finger</keyword>
<dbReference type="PROSITE" id="PS50158">
    <property type="entry name" value="ZF_CCHC"/>
    <property type="match status" value="1"/>
</dbReference>
<evidence type="ECO:0000256" key="2">
    <source>
        <dbReference type="ARBA" id="ARBA00022723"/>
    </source>
</evidence>
<gene>
    <name evidence="9" type="primary">POLX_1949</name>
    <name evidence="9" type="ORF">CK203_090299</name>
</gene>
<feature type="domain" description="Integrase catalytic" evidence="8">
    <location>
        <begin position="419"/>
        <end position="514"/>
    </location>
</feature>
<accession>A0A438DSC8</accession>
<dbReference type="InterPro" id="IPR054722">
    <property type="entry name" value="PolX-like_BBD"/>
</dbReference>
<dbReference type="GO" id="GO:0006508">
    <property type="term" value="P:proteolysis"/>
    <property type="evidence" value="ECO:0007669"/>
    <property type="project" value="UniProtKB-KW"/>
</dbReference>
<organism evidence="9 10">
    <name type="scientific">Vitis vinifera</name>
    <name type="common">Grape</name>
    <dbReference type="NCBI Taxonomy" id="29760"/>
    <lineage>
        <taxon>Eukaryota</taxon>
        <taxon>Viridiplantae</taxon>
        <taxon>Streptophyta</taxon>
        <taxon>Embryophyta</taxon>
        <taxon>Tracheophyta</taxon>
        <taxon>Spermatophyta</taxon>
        <taxon>Magnoliopsida</taxon>
        <taxon>eudicotyledons</taxon>
        <taxon>Gunneridae</taxon>
        <taxon>Pentapetalae</taxon>
        <taxon>rosids</taxon>
        <taxon>Vitales</taxon>
        <taxon>Vitaceae</taxon>
        <taxon>Viteae</taxon>
        <taxon>Vitis</taxon>
    </lineage>
</organism>
<dbReference type="GO" id="GO:0008270">
    <property type="term" value="F:zinc ion binding"/>
    <property type="evidence" value="ECO:0007669"/>
    <property type="project" value="UniProtKB-KW"/>
</dbReference>
<dbReference type="InterPro" id="IPR036875">
    <property type="entry name" value="Znf_CCHC_sf"/>
</dbReference>
<feature type="domain" description="CCHC-type" evidence="7">
    <location>
        <begin position="149"/>
        <end position="164"/>
    </location>
</feature>
<dbReference type="InterPro" id="IPR057670">
    <property type="entry name" value="SH3_retrovirus"/>
</dbReference>
<dbReference type="Pfam" id="PF13976">
    <property type="entry name" value="gag_pre-integrs"/>
    <property type="match status" value="1"/>
</dbReference>
<dbReference type="InterPro" id="IPR025724">
    <property type="entry name" value="GAG-pre-integrase_dom"/>
</dbReference>
<dbReference type="InterPro" id="IPR012337">
    <property type="entry name" value="RNaseH-like_sf"/>
</dbReference>
<keyword evidence="3" id="KW-0064">Aspartyl protease</keyword>
<dbReference type="SMART" id="SM00343">
    <property type="entry name" value="ZnF_C2HC"/>
    <property type="match status" value="1"/>
</dbReference>
<dbReference type="InterPro" id="IPR013103">
    <property type="entry name" value="RVT_2"/>
</dbReference>
<dbReference type="SUPFAM" id="SSF56672">
    <property type="entry name" value="DNA/RNA polymerases"/>
    <property type="match status" value="1"/>
</dbReference>
<protein>
    <submittedName>
        <fullName evidence="9">Retrovirus-related Pol polyprotein from transposon TNT 1-94</fullName>
    </submittedName>
</protein>
<dbReference type="GO" id="GO:0015074">
    <property type="term" value="P:DNA integration"/>
    <property type="evidence" value="ECO:0007669"/>
    <property type="project" value="InterPro"/>
</dbReference>
<dbReference type="InterPro" id="IPR001878">
    <property type="entry name" value="Znf_CCHC"/>
</dbReference>
<dbReference type="Pfam" id="PF00098">
    <property type="entry name" value="zf-CCHC"/>
    <property type="match status" value="1"/>
</dbReference>
<comment type="caution">
    <text evidence="9">The sequence shown here is derived from an EMBL/GenBank/DDBJ whole genome shotgun (WGS) entry which is preliminary data.</text>
</comment>
<evidence type="ECO:0000256" key="4">
    <source>
        <dbReference type="ARBA" id="ARBA00022801"/>
    </source>
</evidence>
<dbReference type="Pfam" id="PF07727">
    <property type="entry name" value="RVT_2"/>
    <property type="match status" value="1"/>
</dbReference>
<name>A0A438DSC8_VITVI</name>
<evidence type="ECO:0000313" key="9">
    <source>
        <dbReference type="EMBL" id="RVW38397.1"/>
    </source>
</evidence>
<dbReference type="SUPFAM" id="SSF53098">
    <property type="entry name" value="Ribonuclease H-like"/>
    <property type="match status" value="1"/>
</dbReference>
<dbReference type="PANTHER" id="PTHR42648:SF28">
    <property type="entry name" value="TRANSPOSON-ENCODED PROTEIN WITH RIBONUCLEASE H-LIKE AND RETROVIRUS ZINC FINGER-LIKE DOMAINS"/>
    <property type="match status" value="1"/>
</dbReference>
<feature type="region of interest" description="Disordered" evidence="6">
    <location>
        <begin position="103"/>
        <end position="147"/>
    </location>
</feature>
<dbReference type="Proteomes" id="UP000288805">
    <property type="component" value="Unassembled WGS sequence"/>
</dbReference>
<evidence type="ECO:0000256" key="1">
    <source>
        <dbReference type="ARBA" id="ARBA00022670"/>
    </source>
</evidence>
<dbReference type="InterPro" id="IPR036397">
    <property type="entry name" value="RNaseH_sf"/>
</dbReference>
<evidence type="ECO:0000259" key="7">
    <source>
        <dbReference type="PROSITE" id="PS50158"/>
    </source>
</evidence>
<feature type="compositionally biased region" description="Basic and acidic residues" evidence="6">
    <location>
        <begin position="115"/>
        <end position="124"/>
    </location>
</feature>
<dbReference type="InterPro" id="IPR043502">
    <property type="entry name" value="DNA/RNA_pol_sf"/>
</dbReference>
<dbReference type="Gene3D" id="3.30.420.10">
    <property type="entry name" value="Ribonuclease H-like superfamily/Ribonuclease H"/>
    <property type="match status" value="1"/>
</dbReference>
<dbReference type="PROSITE" id="PS50994">
    <property type="entry name" value="INTEGRASE"/>
    <property type="match status" value="1"/>
</dbReference>
<dbReference type="PANTHER" id="PTHR42648">
    <property type="entry name" value="TRANSPOSASE, PUTATIVE-RELATED"/>
    <property type="match status" value="1"/>
</dbReference>
<proteinExistence type="predicted"/>
<evidence type="ECO:0000256" key="6">
    <source>
        <dbReference type="SAM" id="MobiDB-lite"/>
    </source>
</evidence>
<dbReference type="SUPFAM" id="SSF57756">
    <property type="entry name" value="Retrovirus zinc finger-like domains"/>
    <property type="match status" value="1"/>
</dbReference>
<evidence type="ECO:0000256" key="3">
    <source>
        <dbReference type="ARBA" id="ARBA00022750"/>
    </source>
</evidence>
<dbReference type="Pfam" id="PF22936">
    <property type="entry name" value="Pol_BBD"/>
    <property type="match status" value="1"/>
</dbReference>